<dbReference type="Proteomes" id="UP000646548">
    <property type="component" value="Unassembled WGS sequence"/>
</dbReference>
<protein>
    <submittedName>
        <fullName evidence="2">Uncharacterized protein</fullName>
    </submittedName>
</protein>
<comment type="caution">
    <text evidence="2">The sequence shown here is derived from an EMBL/GenBank/DDBJ whole genome shotgun (WGS) entry which is preliminary data.</text>
</comment>
<feature type="compositionally biased region" description="Basic and acidic residues" evidence="1">
    <location>
        <begin position="80"/>
        <end position="89"/>
    </location>
</feature>
<sequence length="124" mass="14050">MQKCRDSGRFQCRWRAHTNRADEKKKGKPPWNPHNEETQINAPACSLQSAELFLQDVASNVLARSPTYSWMSEEQPAPERQTDQVKDQAAESSNTGSTRVTPLLHVNAFKQQSKYSPGLQLLTH</sequence>
<accession>A0A834C0W8</accession>
<organism evidence="2 3">
    <name type="scientific">Oryzias melastigma</name>
    <name type="common">Marine medaka</name>
    <dbReference type="NCBI Taxonomy" id="30732"/>
    <lineage>
        <taxon>Eukaryota</taxon>
        <taxon>Metazoa</taxon>
        <taxon>Chordata</taxon>
        <taxon>Craniata</taxon>
        <taxon>Vertebrata</taxon>
        <taxon>Euteleostomi</taxon>
        <taxon>Actinopterygii</taxon>
        <taxon>Neopterygii</taxon>
        <taxon>Teleostei</taxon>
        <taxon>Neoteleostei</taxon>
        <taxon>Acanthomorphata</taxon>
        <taxon>Ovalentaria</taxon>
        <taxon>Atherinomorphae</taxon>
        <taxon>Beloniformes</taxon>
        <taxon>Adrianichthyidae</taxon>
        <taxon>Oryziinae</taxon>
        <taxon>Oryzias</taxon>
    </lineage>
</organism>
<dbReference type="AlphaFoldDB" id="A0A834C0W8"/>
<reference evidence="2" key="1">
    <citation type="journal article" name="BMC Genomics">
        <title>Long-read sequencing and de novo genome assembly of marine medaka (Oryzias melastigma).</title>
        <authorList>
            <person name="Liang P."/>
            <person name="Saqib H.S.A."/>
            <person name="Ni X."/>
            <person name="Shen Y."/>
        </authorList>
    </citation>
    <scope>NUCLEOTIDE SEQUENCE</scope>
    <source>
        <strain evidence="2">Bigg-433</strain>
    </source>
</reference>
<proteinExistence type="predicted"/>
<evidence type="ECO:0000313" key="2">
    <source>
        <dbReference type="EMBL" id="KAF6717776.1"/>
    </source>
</evidence>
<evidence type="ECO:0000313" key="3">
    <source>
        <dbReference type="Proteomes" id="UP000646548"/>
    </source>
</evidence>
<feature type="region of interest" description="Disordered" evidence="1">
    <location>
        <begin position="69"/>
        <end position="102"/>
    </location>
</feature>
<dbReference type="EMBL" id="WKFB01000803">
    <property type="protein sequence ID" value="KAF6717776.1"/>
    <property type="molecule type" value="Genomic_DNA"/>
</dbReference>
<feature type="compositionally biased region" description="Polar residues" evidence="1">
    <location>
        <begin position="90"/>
        <end position="100"/>
    </location>
</feature>
<name>A0A834C0W8_ORYME</name>
<feature type="region of interest" description="Disordered" evidence="1">
    <location>
        <begin position="1"/>
        <end position="39"/>
    </location>
</feature>
<gene>
    <name evidence="2" type="ORF">FQA47_004625</name>
</gene>
<evidence type="ECO:0000256" key="1">
    <source>
        <dbReference type="SAM" id="MobiDB-lite"/>
    </source>
</evidence>